<feature type="transmembrane region" description="Helical" evidence="6">
    <location>
        <begin position="6"/>
        <end position="28"/>
    </location>
</feature>
<evidence type="ECO:0000256" key="1">
    <source>
        <dbReference type="ARBA" id="ARBA00004651"/>
    </source>
</evidence>
<feature type="transmembrane region" description="Helical" evidence="6">
    <location>
        <begin position="112"/>
        <end position="133"/>
    </location>
</feature>
<dbReference type="PIRSF" id="PIRSF006324">
    <property type="entry name" value="LeuE"/>
    <property type="match status" value="1"/>
</dbReference>
<dbReference type="EMBL" id="JACHVC010000001">
    <property type="protein sequence ID" value="MBC2604801.1"/>
    <property type="molecule type" value="Genomic_DNA"/>
</dbReference>
<evidence type="ECO:0000256" key="3">
    <source>
        <dbReference type="ARBA" id="ARBA00022692"/>
    </source>
</evidence>
<dbReference type="InterPro" id="IPR001123">
    <property type="entry name" value="LeuE-type"/>
</dbReference>
<organism evidence="7 8">
    <name type="scientific">Pelagicoccus albus</name>
    <dbReference type="NCBI Taxonomy" id="415222"/>
    <lineage>
        <taxon>Bacteria</taxon>
        <taxon>Pseudomonadati</taxon>
        <taxon>Verrucomicrobiota</taxon>
        <taxon>Opitutia</taxon>
        <taxon>Puniceicoccales</taxon>
        <taxon>Pelagicoccaceae</taxon>
        <taxon>Pelagicoccus</taxon>
    </lineage>
</organism>
<dbReference type="AlphaFoldDB" id="A0A7X1B362"/>
<comment type="subcellular location">
    <subcellularLocation>
        <location evidence="1">Cell membrane</location>
        <topology evidence="1">Multi-pass membrane protein</topology>
    </subcellularLocation>
</comment>
<reference evidence="7 8" key="1">
    <citation type="submission" date="2020-07" db="EMBL/GenBank/DDBJ databases">
        <authorList>
            <person name="Feng X."/>
        </authorList>
    </citation>
    <scope>NUCLEOTIDE SEQUENCE [LARGE SCALE GENOMIC DNA]</scope>
    <source>
        <strain evidence="7 8">JCM23202</strain>
    </source>
</reference>
<evidence type="ECO:0000256" key="4">
    <source>
        <dbReference type="ARBA" id="ARBA00022989"/>
    </source>
</evidence>
<keyword evidence="8" id="KW-1185">Reference proteome</keyword>
<evidence type="ECO:0000313" key="8">
    <source>
        <dbReference type="Proteomes" id="UP000526501"/>
    </source>
</evidence>
<protein>
    <submittedName>
        <fullName evidence="7">LysE family translocator</fullName>
    </submittedName>
</protein>
<sequence length="209" mass="22724">MELSNLSLFALAALIMVLTPGPNMVYLISRSLCQGPKAGLVSLVGVVMGFVLHMLMAAFGISAFFLAVPIAYDALRFAGAGYLLWLAWQAIRPGSKGAFEVKDLKADSSFRLVWMGFLTNALNPKIAIFYISIFTQFLDPENASVFAQSITLGIVQISISAAVNATIVFSAALVYSFFNRKPTWTKIQKWVMASSLSGLALKLAVEERK</sequence>
<evidence type="ECO:0000313" key="7">
    <source>
        <dbReference type="EMBL" id="MBC2604801.1"/>
    </source>
</evidence>
<keyword evidence="5 6" id="KW-0472">Membrane</keyword>
<dbReference type="Pfam" id="PF01810">
    <property type="entry name" value="LysE"/>
    <property type="match status" value="1"/>
</dbReference>
<dbReference type="PANTHER" id="PTHR30086:SF20">
    <property type="entry name" value="ARGININE EXPORTER PROTEIN ARGO-RELATED"/>
    <property type="match status" value="1"/>
</dbReference>
<dbReference type="PANTHER" id="PTHR30086">
    <property type="entry name" value="ARGININE EXPORTER PROTEIN ARGO"/>
    <property type="match status" value="1"/>
</dbReference>
<dbReference type="Proteomes" id="UP000526501">
    <property type="component" value="Unassembled WGS sequence"/>
</dbReference>
<dbReference type="GO" id="GO:0005886">
    <property type="term" value="C:plasma membrane"/>
    <property type="evidence" value="ECO:0007669"/>
    <property type="project" value="UniProtKB-SubCell"/>
</dbReference>
<accession>A0A7X1B362</accession>
<gene>
    <name evidence="7" type="ORF">H5P27_01900</name>
</gene>
<evidence type="ECO:0000256" key="2">
    <source>
        <dbReference type="ARBA" id="ARBA00022475"/>
    </source>
</evidence>
<proteinExistence type="predicted"/>
<evidence type="ECO:0000256" key="5">
    <source>
        <dbReference type="ARBA" id="ARBA00023136"/>
    </source>
</evidence>
<feature type="transmembrane region" description="Helical" evidence="6">
    <location>
        <begin position="40"/>
        <end position="68"/>
    </location>
</feature>
<keyword evidence="4 6" id="KW-1133">Transmembrane helix</keyword>
<comment type="caution">
    <text evidence="7">The sequence shown here is derived from an EMBL/GenBank/DDBJ whole genome shotgun (WGS) entry which is preliminary data.</text>
</comment>
<keyword evidence="3 6" id="KW-0812">Transmembrane</keyword>
<dbReference type="RefSeq" id="WP_185658685.1">
    <property type="nucleotide sequence ID" value="NZ_CAWPOO010000001.1"/>
</dbReference>
<keyword evidence="2" id="KW-1003">Cell membrane</keyword>
<feature type="transmembrane region" description="Helical" evidence="6">
    <location>
        <begin position="153"/>
        <end position="178"/>
    </location>
</feature>
<evidence type="ECO:0000256" key="6">
    <source>
        <dbReference type="SAM" id="Phobius"/>
    </source>
</evidence>
<name>A0A7X1B362_9BACT</name>
<dbReference type="GO" id="GO:0015171">
    <property type="term" value="F:amino acid transmembrane transporter activity"/>
    <property type="evidence" value="ECO:0007669"/>
    <property type="project" value="TreeGrafter"/>
</dbReference>